<proteinExistence type="predicted"/>
<keyword evidence="2" id="KW-1133">Transmembrane helix</keyword>
<protein>
    <submittedName>
        <fullName evidence="4">Uncharacterized protein LOC111433981</fullName>
    </submittedName>
</protein>
<dbReference type="AlphaFoldDB" id="A0A6J1EGV0"/>
<keyword evidence="2" id="KW-0812">Transmembrane</keyword>
<feature type="compositionally biased region" description="Polar residues" evidence="1">
    <location>
        <begin position="70"/>
        <end position="81"/>
    </location>
</feature>
<name>A0A6J1EGV0_CUCMO</name>
<dbReference type="PANTHER" id="PTHR36381">
    <property type="entry name" value="ETHYLENE-REGULATED TRANSCRIPT 2 (ERT2)"/>
    <property type="match status" value="1"/>
</dbReference>
<feature type="compositionally biased region" description="Acidic residues" evidence="1">
    <location>
        <begin position="351"/>
        <end position="362"/>
    </location>
</feature>
<feature type="compositionally biased region" description="Basic residues" evidence="1">
    <location>
        <begin position="51"/>
        <end position="64"/>
    </location>
</feature>
<dbReference type="KEGG" id="cmos:111433981"/>
<reference evidence="4" key="1">
    <citation type="submission" date="2025-08" db="UniProtKB">
        <authorList>
            <consortium name="RefSeq"/>
        </authorList>
    </citation>
    <scope>IDENTIFICATION</scope>
    <source>
        <tissue evidence="4">Young leaves</tissue>
    </source>
</reference>
<dbReference type="Proteomes" id="UP000504609">
    <property type="component" value="Unplaced"/>
</dbReference>
<evidence type="ECO:0000256" key="2">
    <source>
        <dbReference type="SAM" id="Phobius"/>
    </source>
</evidence>
<sequence length="466" mass="53095">MPLLPWKSTRSSRISQIVADLQSPKRGGSLVVETGFPTSLVDLFVKHRDRLRKPSARRKSKDKRSKNEFSDSIVQPSSQSHPPEIDCSDAGGGCVQRENLEMEDLKVLDEPRECRDRGCELVRNRTETCVVGGDAAGRNGVVLFVLKMFVVAVVVLALSAKKLVVGTTLSAFLLLLLEFVGKRSVRFLKPCTHGETALRSLIRKVLKHLWIGKDDLVIQESRNYGGDSVPKVSLDAFPNESIDSPEFSSSIEEIRLVEPEVDACETPRGIEDEKSRLGFLGDEKENKDRLEVQVCENERGTRGKRNRSMFRKLVRKKSVKQAIEKKNNTEEKEFRNDRLDKASIEEQVNKEDDENLEEEQEQEQERDLEIRTIFCEEDQDSRKPPDFDEQWQAMEVRESCEIQGIKKKGRLSYLILVLVVLAGLFGGRFLAVVLTTACCFMIKLKEFIWRMSLNPPLKTPIARKMW</sequence>
<accession>A0A6J1EGV0</accession>
<dbReference type="RefSeq" id="XP_022927029.1">
    <property type="nucleotide sequence ID" value="XM_023071261.1"/>
</dbReference>
<feature type="transmembrane region" description="Helical" evidence="2">
    <location>
        <begin position="163"/>
        <end position="180"/>
    </location>
</feature>
<feature type="region of interest" description="Disordered" evidence="1">
    <location>
        <begin position="320"/>
        <end position="366"/>
    </location>
</feature>
<feature type="compositionally biased region" description="Basic and acidic residues" evidence="1">
    <location>
        <begin position="322"/>
        <end position="350"/>
    </location>
</feature>
<feature type="transmembrane region" description="Helical" evidence="2">
    <location>
        <begin position="140"/>
        <end position="157"/>
    </location>
</feature>
<keyword evidence="3" id="KW-1185">Reference proteome</keyword>
<evidence type="ECO:0000313" key="4">
    <source>
        <dbReference type="RefSeq" id="XP_022927029.1"/>
    </source>
</evidence>
<dbReference type="GeneID" id="111433981"/>
<gene>
    <name evidence="4" type="primary">LOC111433981</name>
</gene>
<organism evidence="3 4">
    <name type="scientific">Cucurbita moschata</name>
    <name type="common">Winter crookneck squash</name>
    <name type="synonym">Cucurbita pepo var. moschata</name>
    <dbReference type="NCBI Taxonomy" id="3662"/>
    <lineage>
        <taxon>Eukaryota</taxon>
        <taxon>Viridiplantae</taxon>
        <taxon>Streptophyta</taxon>
        <taxon>Embryophyta</taxon>
        <taxon>Tracheophyta</taxon>
        <taxon>Spermatophyta</taxon>
        <taxon>Magnoliopsida</taxon>
        <taxon>eudicotyledons</taxon>
        <taxon>Gunneridae</taxon>
        <taxon>Pentapetalae</taxon>
        <taxon>rosids</taxon>
        <taxon>fabids</taxon>
        <taxon>Cucurbitales</taxon>
        <taxon>Cucurbitaceae</taxon>
        <taxon>Cucurbiteae</taxon>
        <taxon>Cucurbita</taxon>
    </lineage>
</organism>
<evidence type="ECO:0000256" key="1">
    <source>
        <dbReference type="SAM" id="MobiDB-lite"/>
    </source>
</evidence>
<dbReference type="PANTHER" id="PTHR36381:SF1">
    <property type="entry name" value="ETHYLENE-REGULATED TRANSCRIPT 2 (ERT2)"/>
    <property type="match status" value="1"/>
</dbReference>
<feature type="transmembrane region" description="Helical" evidence="2">
    <location>
        <begin position="413"/>
        <end position="444"/>
    </location>
</feature>
<feature type="region of interest" description="Disordered" evidence="1">
    <location>
        <begin position="51"/>
        <end position="88"/>
    </location>
</feature>
<evidence type="ECO:0000313" key="3">
    <source>
        <dbReference type="Proteomes" id="UP000504609"/>
    </source>
</evidence>
<keyword evidence="2" id="KW-0472">Membrane</keyword>